<comment type="subcellular location">
    <subcellularLocation>
        <location evidence="2">Nucleus</location>
    </subcellularLocation>
</comment>
<comment type="similarity">
    <text evidence="3">Belongs to the HARBI1 family.</text>
</comment>
<name>A0A1U7Y620_NICSY</name>
<dbReference type="GO" id="GO:0004518">
    <property type="term" value="F:nuclease activity"/>
    <property type="evidence" value="ECO:0007669"/>
    <property type="project" value="UniProtKB-KW"/>
</dbReference>
<evidence type="ECO:0000256" key="2">
    <source>
        <dbReference type="ARBA" id="ARBA00004123"/>
    </source>
</evidence>
<dbReference type="GO" id="GO:0016787">
    <property type="term" value="F:hydrolase activity"/>
    <property type="evidence" value="ECO:0007669"/>
    <property type="project" value="UniProtKB-KW"/>
</dbReference>
<evidence type="ECO:0000256" key="1">
    <source>
        <dbReference type="ARBA" id="ARBA00001968"/>
    </source>
</evidence>
<dbReference type="eggNOG" id="KOG4585">
    <property type="taxonomic scope" value="Eukaryota"/>
</dbReference>
<dbReference type="InterPro" id="IPR045249">
    <property type="entry name" value="HARBI1-like"/>
</dbReference>
<keyword evidence="4" id="KW-0540">Nuclease</keyword>
<keyword evidence="9" id="KW-1185">Reference proteome</keyword>
<dbReference type="PANTHER" id="PTHR22930:SF265">
    <property type="entry name" value="MYB_SANT-LIKE DOMAIN, HARBINGER TRANSPOSASE-DERIVED NUCLEASE DOMAIN-CONTAINING PROTEIN"/>
    <property type="match status" value="1"/>
</dbReference>
<keyword evidence="5" id="KW-0479">Metal-binding</keyword>
<keyword evidence="6" id="KW-0378">Hydrolase</keyword>
<dbReference type="Pfam" id="PF13359">
    <property type="entry name" value="DDE_Tnp_4"/>
    <property type="match status" value="1"/>
</dbReference>
<comment type="cofactor">
    <cofactor evidence="1">
        <name>a divalent metal cation</name>
        <dbReference type="ChEBI" id="CHEBI:60240"/>
    </cofactor>
</comment>
<dbReference type="RefSeq" id="XP_009797411.1">
    <property type="nucleotide sequence ID" value="XM_009799109.1"/>
</dbReference>
<evidence type="ECO:0000256" key="6">
    <source>
        <dbReference type="ARBA" id="ARBA00022801"/>
    </source>
</evidence>
<evidence type="ECO:0000313" key="10">
    <source>
        <dbReference type="RefSeq" id="XP_009797411.1"/>
    </source>
</evidence>
<feature type="domain" description="DDE Tnp4" evidence="8">
    <location>
        <begin position="13"/>
        <end position="103"/>
    </location>
</feature>
<dbReference type="InterPro" id="IPR027806">
    <property type="entry name" value="HARBI1_dom"/>
</dbReference>
<sequence length="169" mass="20182">MYHRLLKFVFSSTYKYYLCDAAYPNTRGFLAPYRNIRYWLGDYHRRRAINKEEKFNHAHAQLRNVIERAYGVFKARFPILDKMAPYSIDVQRDVVIACFAVHNFIRKERLNDDLFNQYDLPQVIFEEEGEHEQVLDETNGPSWTTEDSQFMNNMREEIALQLMQGRGNA</sequence>
<dbReference type="PANTHER" id="PTHR22930">
    <property type="match status" value="1"/>
</dbReference>
<keyword evidence="7" id="KW-0539">Nucleus</keyword>
<evidence type="ECO:0000259" key="8">
    <source>
        <dbReference type="Pfam" id="PF13359"/>
    </source>
</evidence>
<dbReference type="OrthoDB" id="1681765at2759"/>
<proteinExistence type="inferred from homology"/>
<organism evidence="9 10">
    <name type="scientific">Nicotiana sylvestris</name>
    <name type="common">Wood tobacco</name>
    <name type="synonym">South American tobacco</name>
    <dbReference type="NCBI Taxonomy" id="4096"/>
    <lineage>
        <taxon>Eukaryota</taxon>
        <taxon>Viridiplantae</taxon>
        <taxon>Streptophyta</taxon>
        <taxon>Embryophyta</taxon>
        <taxon>Tracheophyta</taxon>
        <taxon>Spermatophyta</taxon>
        <taxon>Magnoliopsida</taxon>
        <taxon>eudicotyledons</taxon>
        <taxon>Gunneridae</taxon>
        <taxon>Pentapetalae</taxon>
        <taxon>asterids</taxon>
        <taxon>lamiids</taxon>
        <taxon>Solanales</taxon>
        <taxon>Solanaceae</taxon>
        <taxon>Nicotianoideae</taxon>
        <taxon>Nicotianeae</taxon>
        <taxon>Nicotiana</taxon>
    </lineage>
</organism>
<gene>
    <name evidence="10" type="primary">LOC104243848</name>
</gene>
<reference evidence="10" key="2">
    <citation type="submission" date="2025-08" db="UniProtKB">
        <authorList>
            <consortium name="RefSeq"/>
        </authorList>
    </citation>
    <scope>IDENTIFICATION</scope>
    <source>
        <tissue evidence="10">Leaf</tissue>
    </source>
</reference>
<evidence type="ECO:0000256" key="4">
    <source>
        <dbReference type="ARBA" id="ARBA00022722"/>
    </source>
</evidence>
<accession>A0A1U7Y620</accession>
<dbReference type="Proteomes" id="UP000189701">
    <property type="component" value="Unplaced"/>
</dbReference>
<evidence type="ECO:0000256" key="5">
    <source>
        <dbReference type="ARBA" id="ARBA00022723"/>
    </source>
</evidence>
<dbReference type="GO" id="GO:0005634">
    <property type="term" value="C:nucleus"/>
    <property type="evidence" value="ECO:0007669"/>
    <property type="project" value="UniProtKB-SubCell"/>
</dbReference>
<dbReference type="AlphaFoldDB" id="A0A1U7Y620"/>
<reference evidence="9" key="1">
    <citation type="journal article" date="2013" name="Genome Biol.">
        <title>Reference genomes and transcriptomes of Nicotiana sylvestris and Nicotiana tomentosiformis.</title>
        <authorList>
            <person name="Sierro N."/>
            <person name="Battey J.N."/>
            <person name="Ouadi S."/>
            <person name="Bovet L."/>
            <person name="Goepfert S."/>
            <person name="Bakaher N."/>
            <person name="Peitsch M.C."/>
            <person name="Ivanov N.V."/>
        </authorList>
    </citation>
    <scope>NUCLEOTIDE SEQUENCE [LARGE SCALE GENOMIC DNA]</scope>
</reference>
<evidence type="ECO:0000256" key="7">
    <source>
        <dbReference type="ARBA" id="ARBA00023242"/>
    </source>
</evidence>
<evidence type="ECO:0000256" key="3">
    <source>
        <dbReference type="ARBA" id="ARBA00006958"/>
    </source>
</evidence>
<dbReference type="STRING" id="4096.A0A1U7Y620"/>
<evidence type="ECO:0000313" key="9">
    <source>
        <dbReference type="Proteomes" id="UP000189701"/>
    </source>
</evidence>
<dbReference type="GO" id="GO:0046872">
    <property type="term" value="F:metal ion binding"/>
    <property type="evidence" value="ECO:0007669"/>
    <property type="project" value="UniProtKB-KW"/>
</dbReference>
<protein>
    <submittedName>
        <fullName evidence="10">Uncharacterized protein LOC104243848</fullName>
    </submittedName>
</protein>